<name>A0A4Y9ILY4_9BACT</name>
<accession>A0A4Y9ILY4</accession>
<dbReference type="Gene3D" id="2.60.40.3440">
    <property type="match status" value="4"/>
</dbReference>
<sequence length="1885" mass="205417">MNKKYHTQVYPNQSLKVERYFFTHHKRSNLYLLFLLLFFTISVSYIHAEGSGNWKGSATVSRLSSLYVPGNTAGNTGYDTRGSMMRPSATTNYDTNHRFYVYVKAGETVYFSFKSSTTSNFTWYYDNSSTGYNTFFPSGLSGSGQTAVTTANSNLQGRTSTNTSLTQAQAFLGPSALTSGGYPTTGTASATNTNAGGQFTNNTGQDRAFWVEMASPGNTGWEITDWDVTVASGTTKRPGRVYCRYWSIYSGLPTTAGQTNSSSFHDDFGFYVPVDNTYSAQTDDYYIKYVNFGKSNAGYVVFFANDSGPLNEKLGNGEPNIEENRKSIKGTSNRYQYPLFVAEPDESIWKTSRGPVATTDVRFGRKADATGGEAYFIVYVDTPGILDILVDIDGSGSYSTGDVRLFRYFNDAGTYDVYWDGKDDNGNIVPAGTVIKLFTSANFFPVHFPVYDMEQSLGITMKNIRPVDMNKATVKLYWDHSKVYTGGPGNRNTNWFTVPANQSGTFANNNVQSPAINTTGADSPANIWWASGNNGIGNENTFNVYAGSWMETMELNFTFNWDKSDIEVVKTVSNSTPAIGSEVTFTIKVANKGMMYSQNITVDDLLPSGYEYVSHTASMGSTVTPSPIGSNDPEVWNQQQTTYDPIIGIWTVYDIPYDALDLSKNERVLTIKAKVLKSGIYNNTAEGYPQTKESDPDLSNNISTVTINPTNTTNAVNDINVTQENKSISGNLLTNDFDLEGHTQTVTSTGSFTTVNGGTIAINANGTYTYTPANDFIGTDSFTYTVCDDVPAPLKACATATITINVIPERDPSINNNVVANDDTGVTEQDKPVSGNLLTNDFDPDGDNLIINTTPTTPPSHGTVTISSDGTYVYTPDAGFKGVDTFVYEVCDDGDPATCDRATVTITVLPKSDKTNHTYANDDAYYSEVNKTVNGNVLLNDFDPEGDNQIVNTTPVNAPVHGSLVLNIDGTFTYTPNNGFTGTDSFVYEVCDNGTPVACDKATVYIHVNPEPVSPNTTYAIDDINITYKNTSVGGNVLTNDFDPEGNSQTVTNNGSITTTKGGNVILNANGSYLYTPKNDFVGEDSFTYTVCDNGVPQACDQATVTIKVIQKADPTINNNIIANDDEAVTRKNRSVSGNVLTNDFDPDGNNMIVNTTLITSPTNGSVTIAEDGTYTYTPNTDFVGQDSFVYEVCDNGDPVTCDQATVTITVISDQSGQVNYTFARDDVFYIDGKKTLNGNVLDNDFDPEGNEQVVNTTPVSSTSNGTLTLNANGTFSYVANDGFKGTDSFIYEICDNGTPQACDRATVYIVVNIRNYWHGTVDTDWAKENNWTANYVPVSGENIEFATVSNNGSSGSGNGAGAAVNDLYLDKDRIIGDLTNNSDMNLVVTPQNQLTINGTVNDSNSDKGTIIVKTSPDEATGTLIFTNPATNLAVNATVEFYNKAYECSTCGYYKRQWQYFGIPVNSSEFPSTGVETVNQWVEPYSGDKWRPAPYSPDTQLKAFKGYEMTNSATSLPDKIYNFTGTLNVGDAIVPLTKTSNVNYSGMNLIGNSYTAAIPISTDAITFGTGLLEEETVYLFNTGTRDQWRKLNGSTATGISGGQYQAVPFSLAGQATLPDRILSMHTFMLNAKTSGSITLKYAKLGKNELINQSAWRSLKSSNSEAYPHIIMDVIGDSSADRVWLFENPATTNGFDNGWDGYKLLENGLTQIYVSGTNKEKFQIATVPQITGTAFDVKTSINENYTLNLSVTPDIENRKLYLRDLTTGHIYPIVNNGEYAINGKSSLDKNRFDIVSSNSVLTDDDEGSALINITVNNNVIVVTNMSEVDCLAIVYDLNGKKIFSKNVKKYSSESFTDGYFIQNSIYIVKVADNKQTVKKTSRIFMK</sequence>
<comment type="caution">
    <text evidence="4">The sequence shown here is derived from an EMBL/GenBank/DDBJ whole genome shotgun (WGS) entry which is preliminary data.</text>
</comment>
<dbReference type="Pfam" id="PF01345">
    <property type="entry name" value="DUF11"/>
    <property type="match status" value="1"/>
</dbReference>
<keyword evidence="2" id="KW-1133">Transmembrane helix</keyword>
<dbReference type="InterPro" id="IPR001434">
    <property type="entry name" value="OmcB-like_DUF11"/>
</dbReference>
<keyword evidence="2" id="KW-0472">Membrane</keyword>
<organism evidence="4 5">
    <name type="scientific">Dysgonomonas mossii</name>
    <dbReference type="NCBI Taxonomy" id="163665"/>
    <lineage>
        <taxon>Bacteria</taxon>
        <taxon>Pseudomonadati</taxon>
        <taxon>Bacteroidota</taxon>
        <taxon>Bacteroidia</taxon>
        <taxon>Bacteroidales</taxon>
        <taxon>Dysgonomonadaceae</taxon>
        <taxon>Dysgonomonas</taxon>
    </lineage>
</organism>
<gene>
    <name evidence="4" type="ORF">E4T88_12810</name>
</gene>
<keyword evidence="2" id="KW-0812">Transmembrane</keyword>
<dbReference type="NCBIfam" id="TIGR01451">
    <property type="entry name" value="B_ant_repeat"/>
    <property type="match status" value="1"/>
</dbReference>
<dbReference type="InterPro" id="IPR047589">
    <property type="entry name" value="DUF11_rpt"/>
</dbReference>
<dbReference type="Pfam" id="PF17963">
    <property type="entry name" value="Big_9"/>
    <property type="match status" value="6"/>
</dbReference>
<proteinExistence type="predicted"/>
<feature type="domain" description="DUF11" evidence="3">
    <location>
        <begin position="565"/>
        <end position="707"/>
    </location>
</feature>
<dbReference type="OrthoDB" id="1117451at2"/>
<feature type="transmembrane region" description="Helical" evidence="2">
    <location>
        <begin position="29"/>
        <end position="48"/>
    </location>
</feature>
<feature type="region of interest" description="Disordered" evidence="1">
    <location>
        <begin position="820"/>
        <end position="839"/>
    </location>
</feature>
<evidence type="ECO:0000256" key="2">
    <source>
        <dbReference type="SAM" id="Phobius"/>
    </source>
</evidence>
<protein>
    <submittedName>
        <fullName evidence="4">Tandem-95 repeat protein</fullName>
    </submittedName>
</protein>
<reference evidence="4 5" key="1">
    <citation type="submission" date="2019-03" db="EMBL/GenBank/DDBJ databases">
        <title>Diversity of the mouse oral microbiome.</title>
        <authorList>
            <person name="Joseph S."/>
            <person name="Aduse-Opoku J."/>
            <person name="Curtis M."/>
            <person name="Wade W."/>
            <person name="Hashim A."/>
        </authorList>
    </citation>
    <scope>NUCLEOTIDE SEQUENCE [LARGE SCALE GENOMIC DNA]</scope>
    <source>
        <strain evidence="4 5">P11</strain>
    </source>
</reference>
<dbReference type="Gene3D" id="2.60.40.2810">
    <property type="match status" value="2"/>
</dbReference>
<dbReference type="Gene3D" id="2.60.40.4070">
    <property type="match status" value="1"/>
</dbReference>
<dbReference type="EMBL" id="SPPK01000004">
    <property type="protein sequence ID" value="TFU88744.1"/>
    <property type="molecule type" value="Genomic_DNA"/>
</dbReference>
<evidence type="ECO:0000259" key="3">
    <source>
        <dbReference type="Pfam" id="PF01345"/>
    </source>
</evidence>
<evidence type="ECO:0000313" key="4">
    <source>
        <dbReference type="EMBL" id="TFU88744.1"/>
    </source>
</evidence>
<evidence type="ECO:0000313" key="5">
    <source>
        <dbReference type="Proteomes" id="UP000298285"/>
    </source>
</evidence>
<dbReference type="RefSeq" id="WP_135106032.1">
    <property type="nucleotide sequence ID" value="NZ_JADGKW010000004.1"/>
</dbReference>
<dbReference type="Proteomes" id="UP000298285">
    <property type="component" value="Unassembled WGS sequence"/>
</dbReference>
<dbReference type="NCBIfam" id="NF012211">
    <property type="entry name" value="tand_rpt_95"/>
    <property type="match status" value="6"/>
</dbReference>
<evidence type="ECO:0000256" key="1">
    <source>
        <dbReference type="SAM" id="MobiDB-lite"/>
    </source>
</evidence>